<comment type="subcellular location">
    <subcellularLocation>
        <location evidence="4">Endosome</location>
        <location evidence="4">Multivesicular body membrane</location>
        <topology evidence="4">Peripheral membrane protein</topology>
    </subcellularLocation>
    <subcellularLocation>
        <location evidence="1 4">Prevacuolar compartment membrane</location>
        <topology evidence="1 4">Peripheral membrane protein</topology>
    </subcellularLocation>
    <subcellularLocation>
        <location evidence="4">Vacuole membrane</location>
        <topology evidence="4">Peripheral membrane protein</topology>
    </subcellularLocation>
</comment>
<feature type="region of interest" description="Disordered" evidence="5">
    <location>
        <begin position="1"/>
        <end position="132"/>
    </location>
</feature>
<evidence type="ECO:0000259" key="6">
    <source>
        <dbReference type="Pfam" id="PF19036"/>
    </source>
</evidence>
<comment type="similarity">
    <text evidence="4">Belongs to the MON1/SAND family.</text>
</comment>
<keyword evidence="10" id="KW-1185">Reference proteome</keyword>
<dbReference type="Proteomes" id="UP000244855">
    <property type="component" value="Unassembled WGS sequence"/>
</dbReference>
<comment type="function">
    <text evidence="3">In complex with CCZ1, is required for multiple vacuole delivery pathways including the cytoplasm to vacuole transport (Cvt), autophagy, pexophagy and endocytosis. The MON1-CCZ1 complex acts at the fusion of vesicles with the vacuole, through its regulation of the SNARE complex during the coordinated priming and docking stages of fusion, and particularly at the stage of tethering/docking.</text>
</comment>
<dbReference type="AlphaFoldDB" id="A0A2V1DFJ9"/>
<proteinExistence type="inferred from homology"/>
<feature type="domain" description="FUZ/MON1/HPS1 first Longin" evidence="6">
    <location>
        <begin position="245"/>
        <end position="367"/>
    </location>
</feature>
<dbReference type="GO" id="GO:0006623">
    <property type="term" value="P:protein targeting to vacuole"/>
    <property type="evidence" value="ECO:0007669"/>
    <property type="project" value="UniProtKB-UniRule"/>
</dbReference>
<dbReference type="GO" id="GO:0006914">
    <property type="term" value="P:autophagy"/>
    <property type="evidence" value="ECO:0007669"/>
    <property type="project" value="UniProtKB-UniRule"/>
</dbReference>
<feature type="compositionally biased region" description="Acidic residues" evidence="5">
    <location>
        <begin position="487"/>
        <end position="503"/>
    </location>
</feature>
<dbReference type="InterPro" id="IPR043971">
    <property type="entry name" value="FUZ/MON1/HPS1_longin_2"/>
</dbReference>
<dbReference type="OrthoDB" id="272411at2759"/>
<feature type="compositionally biased region" description="Pro residues" evidence="5">
    <location>
        <begin position="1"/>
        <end position="30"/>
    </location>
</feature>
<keyword evidence="4" id="KW-0072">Autophagy</keyword>
<name>A0A2V1DFJ9_9PLEO</name>
<accession>A0A2V1DFJ9</accession>
<evidence type="ECO:0000313" key="9">
    <source>
        <dbReference type="EMBL" id="PVH96815.1"/>
    </source>
</evidence>
<evidence type="ECO:0000259" key="7">
    <source>
        <dbReference type="Pfam" id="PF19037"/>
    </source>
</evidence>
<evidence type="ECO:0000256" key="5">
    <source>
        <dbReference type="SAM" id="MobiDB-lite"/>
    </source>
</evidence>
<keyword evidence="4" id="KW-0926">Vacuole</keyword>
<keyword evidence="4" id="KW-0813">Transport</keyword>
<keyword evidence="4" id="KW-0967">Endosome</keyword>
<evidence type="ECO:0000256" key="1">
    <source>
        <dbReference type="ARBA" id="ARBA00004380"/>
    </source>
</evidence>
<dbReference type="PANTHER" id="PTHR13027:SF7">
    <property type="entry name" value="VACUOLAR FUSION PROTEIN MON1 HOMOLOG"/>
    <property type="match status" value="1"/>
</dbReference>
<dbReference type="GO" id="GO:0000329">
    <property type="term" value="C:fungal-type vacuole membrane"/>
    <property type="evidence" value="ECO:0007669"/>
    <property type="project" value="TreeGrafter"/>
</dbReference>
<evidence type="ECO:0000256" key="4">
    <source>
        <dbReference type="RuleBase" id="RU367048"/>
    </source>
</evidence>
<dbReference type="Pfam" id="PF19037">
    <property type="entry name" value="Fuz_longin_2"/>
    <property type="match status" value="1"/>
</dbReference>
<feature type="domain" description="FUZ/MON1/HPS1 second Longin" evidence="7">
    <location>
        <begin position="407"/>
        <end position="529"/>
    </location>
</feature>
<keyword evidence="4" id="KW-0653">Protein transport</keyword>
<organism evidence="9 10">
    <name type="scientific">Periconia macrospinosa</name>
    <dbReference type="NCBI Taxonomy" id="97972"/>
    <lineage>
        <taxon>Eukaryota</taxon>
        <taxon>Fungi</taxon>
        <taxon>Dikarya</taxon>
        <taxon>Ascomycota</taxon>
        <taxon>Pezizomycotina</taxon>
        <taxon>Dothideomycetes</taxon>
        <taxon>Pleosporomycetidae</taxon>
        <taxon>Pleosporales</taxon>
        <taxon>Massarineae</taxon>
        <taxon>Periconiaceae</taxon>
        <taxon>Periconia</taxon>
    </lineage>
</organism>
<evidence type="ECO:0000259" key="8">
    <source>
        <dbReference type="Pfam" id="PF19038"/>
    </source>
</evidence>
<dbReference type="InterPro" id="IPR004353">
    <property type="entry name" value="Mon1"/>
</dbReference>
<evidence type="ECO:0000256" key="2">
    <source>
        <dbReference type="ARBA" id="ARBA00018132"/>
    </source>
</evidence>
<comment type="function">
    <text evidence="4">Required for multiple vacuole delivery pathways including the cytoplasm to vacuole transport (Cvt), autophagy, pexophagy and endocytosis.</text>
</comment>
<dbReference type="InterPro" id="IPR043972">
    <property type="entry name" value="FUZ/MON1/HPS1_longin_1"/>
</dbReference>
<dbReference type="PRINTS" id="PR01546">
    <property type="entry name" value="YEAST73DUF"/>
</dbReference>
<evidence type="ECO:0000313" key="10">
    <source>
        <dbReference type="Proteomes" id="UP000244855"/>
    </source>
</evidence>
<dbReference type="InterPro" id="IPR043970">
    <property type="entry name" value="FUZ/MON1/HPS1_longin_3"/>
</dbReference>
<feature type="domain" description="FUZ/MON1/HPS1 third Longin" evidence="8">
    <location>
        <begin position="561"/>
        <end position="660"/>
    </location>
</feature>
<gene>
    <name evidence="9" type="ORF">DM02DRAFT_534483</name>
</gene>
<feature type="region of interest" description="Disordered" evidence="5">
    <location>
        <begin position="484"/>
        <end position="503"/>
    </location>
</feature>
<dbReference type="STRING" id="97972.A0A2V1DFJ9"/>
<dbReference type="GO" id="GO:0032585">
    <property type="term" value="C:multivesicular body membrane"/>
    <property type="evidence" value="ECO:0007669"/>
    <property type="project" value="UniProtKB-SubCell"/>
</dbReference>
<dbReference type="GO" id="GO:0016192">
    <property type="term" value="P:vesicle-mediated transport"/>
    <property type="evidence" value="ECO:0007669"/>
    <property type="project" value="InterPro"/>
</dbReference>
<feature type="compositionally biased region" description="Polar residues" evidence="5">
    <location>
        <begin position="76"/>
        <end position="91"/>
    </location>
</feature>
<dbReference type="Pfam" id="PF19038">
    <property type="entry name" value="Fuz_longin_3"/>
    <property type="match status" value="1"/>
</dbReference>
<sequence length="671" mass="73229">MSGPPPPSSSTPSSPPPPPPPPPARSPPPNNLDEHTTTTITEQQQQQQQQQHDFANPTLNIISSGSGSGGSRPLSRKTSISSALSTNTTIFSRRGEEEEEEETTPPPPLPPRPPPPRLVVESRPPTSYSTNTNAAAAVARPSLVAKATTQLSYANFNGGSDGDDSASLRSFALTLDPTDAESMIGDVLVDAPLRRTFADNESASLFEPEPELEKAFAREFEEVDELGSDGVDDEEVMKQWRGKLKHFLILSSAGKPIYSRHGSDQLITNYIGVIQTLISFYQSTSDTLRGFTAGSARFVVATKGPLYLVAITRLPESDAQLRAQLDALYMQILSTLTLPSMQRMFAARANYDLRRPLQGTETLLSALADGFTRGSPSTLLSALECLRLRKSHRATINNTLLRARTQNLLYGLLVASGKLVSVVRPKKHSLHPGDLQLIFNMLFEARGVKAAGAEENWIPLCLPGFNNTGYLYMHVSFLKLDKREGEGAEEGEEGQSGEDGGDDDEVAVLLISAKKEAFFEMRGMRDELVEQLEQNGSIDVIRTALHRGRPSCTDVVPGMVLRHFLYKSRGNVQFVMPRFEPAFVGAWERRRLLTLYATLQSTLHAKPTSLKIVHQSSATYVALAWQTPLFELYAVAPASASRKALAAAAMSVVAWVKREEEAAFIIGGAVF</sequence>
<dbReference type="PANTHER" id="PTHR13027">
    <property type="entry name" value="SAND PROTEIN-RELATED"/>
    <property type="match status" value="1"/>
</dbReference>
<dbReference type="GO" id="GO:0035658">
    <property type="term" value="C:Mon1-Ccz1 complex"/>
    <property type="evidence" value="ECO:0007669"/>
    <property type="project" value="TreeGrafter"/>
</dbReference>
<evidence type="ECO:0000256" key="3">
    <source>
        <dbReference type="ARBA" id="ARBA00043892"/>
    </source>
</evidence>
<reference evidence="9 10" key="1">
    <citation type="journal article" date="2018" name="Sci. Rep.">
        <title>Comparative genomics provides insights into the lifestyle and reveals functional heterogeneity of dark septate endophytic fungi.</title>
        <authorList>
            <person name="Knapp D.G."/>
            <person name="Nemeth J.B."/>
            <person name="Barry K."/>
            <person name="Hainaut M."/>
            <person name="Henrissat B."/>
            <person name="Johnson J."/>
            <person name="Kuo A."/>
            <person name="Lim J.H.P."/>
            <person name="Lipzen A."/>
            <person name="Nolan M."/>
            <person name="Ohm R.A."/>
            <person name="Tamas L."/>
            <person name="Grigoriev I.V."/>
            <person name="Spatafora J.W."/>
            <person name="Nagy L.G."/>
            <person name="Kovacs G.M."/>
        </authorList>
    </citation>
    <scope>NUCLEOTIDE SEQUENCE [LARGE SCALE GENOMIC DNA]</scope>
    <source>
        <strain evidence="9 10">DSE2036</strain>
    </source>
</reference>
<feature type="compositionally biased region" description="Pro residues" evidence="5">
    <location>
        <begin position="104"/>
        <end position="117"/>
    </location>
</feature>
<protein>
    <recommendedName>
        <fullName evidence="2 4">Vacuolar fusion protein MON1</fullName>
    </recommendedName>
</protein>
<keyword evidence="4" id="KW-0472">Membrane</keyword>
<dbReference type="EMBL" id="KZ805454">
    <property type="protein sequence ID" value="PVH96815.1"/>
    <property type="molecule type" value="Genomic_DNA"/>
</dbReference>
<dbReference type="Pfam" id="PF19036">
    <property type="entry name" value="Fuz_longin_1"/>
    <property type="match status" value="1"/>
</dbReference>